<dbReference type="SUPFAM" id="SSF69786">
    <property type="entry name" value="YggU-like"/>
    <property type="match status" value="1"/>
</dbReference>
<gene>
    <name evidence="3" type="ORF">GCM10011495_25080</name>
</gene>
<dbReference type="HAMAP" id="MF_00634">
    <property type="entry name" value="UPF0235"/>
    <property type="match status" value="1"/>
</dbReference>
<reference evidence="4" key="1">
    <citation type="journal article" date="2019" name="Int. J. Syst. Evol. Microbiol.">
        <title>The Global Catalogue of Microorganisms (GCM) 10K type strain sequencing project: providing services to taxonomists for standard genome sequencing and annotation.</title>
        <authorList>
            <consortium name="The Broad Institute Genomics Platform"/>
            <consortium name="The Broad Institute Genome Sequencing Center for Infectious Disease"/>
            <person name="Wu L."/>
            <person name="Ma J."/>
        </authorList>
    </citation>
    <scope>NUCLEOTIDE SEQUENCE [LARGE SCALE GENOMIC DNA]</scope>
    <source>
        <strain evidence="4">CGMCC 1.14966</strain>
    </source>
</reference>
<dbReference type="RefSeq" id="WP_188562423.1">
    <property type="nucleotide sequence ID" value="NZ_BMGY01000023.1"/>
</dbReference>
<dbReference type="Pfam" id="PF02594">
    <property type="entry name" value="DUF167"/>
    <property type="match status" value="1"/>
</dbReference>
<dbReference type="Proteomes" id="UP000637774">
    <property type="component" value="Unassembled WGS sequence"/>
</dbReference>
<evidence type="ECO:0000313" key="3">
    <source>
        <dbReference type="EMBL" id="GGH87059.1"/>
    </source>
</evidence>
<proteinExistence type="inferred from homology"/>
<name>A0ABQ2A6K2_9BACT</name>
<comment type="similarity">
    <text evidence="1 2">Belongs to the UPF0235 family.</text>
</comment>
<keyword evidence="4" id="KW-1185">Reference proteome</keyword>
<dbReference type="NCBIfam" id="TIGR00251">
    <property type="entry name" value="DUF167 family protein"/>
    <property type="match status" value="1"/>
</dbReference>
<comment type="caution">
    <text evidence="3">The sequence shown here is derived from an EMBL/GenBank/DDBJ whole genome shotgun (WGS) entry which is preliminary data.</text>
</comment>
<protein>
    <recommendedName>
        <fullName evidence="2">UPF0235 protein GCM10011495_25080</fullName>
    </recommendedName>
</protein>
<dbReference type="InterPro" id="IPR003746">
    <property type="entry name" value="DUF167"/>
</dbReference>
<evidence type="ECO:0000313" key="4">
    <source>
        <dbReference type="Proteomes" id="UP000637774"/>
    </source>
</evidence>
<dbReference type="InterPro" id="IPR036591">
    <property type="entry name" value="YggU-like_sf"/>
</dbReference>
<accession>A0ABQ2A6K2</accession>
<dbReference type="Gene3D" id="3.30.1200.10">
    <property type="entry name" value="YggU-like"/>
    <property type="match status" value="1"/>
</dbReference>
<dbReference type="EMBL" id="BMGY01000023">
    <property type="protein sequence ID" value="GGH87059.1"/>
    <property type="molecule type" value="Genomic_DNA"/>
</dbReference>
<organism evidence="3 4">
    <name type="scientific">Hymenobacter frigidus</name>
    <dbReference type="NCBI Taxonomy" id="1524095"/>
    <lineage>
        <taxon>Bacteria</taxon>
        <taxon>Pseudomonadati</taxon>
        <taxon>Bacteroidota</taxon>
        <taxon>Cytophagia</taxon>
        <taxon>Cytophagales</taxon>
        <taxon>Hymenobacteraceae</taxon>
        <taxon>Hymenobacter</taxon>
    </lineage>
</organism>
<dbReference type="PANTHER" id="PTHR13420">
    <property type="entry name" value="UPF0235 PROTEIN C15ORF40"/>
    <property type="match status" value="1"/>
</dbReference>
<dbReference type="SMART" id="SM01152">
    <property type="entry name" value="DUF167"/>
    <property type="match status" value="1"/>
</dbReference>
<dbReference type="PANTHER" id="PTHR13420:SF7">
    <property type="entry name" value="UPF0235 PROTEIN C15ORF40"/>
    <property type="match status" value="1"/>
</dbReference>
<evidence type="ECO:0000256" key="2">
    <source>
        <dbReference type="HAMAP-Rule" id="MF_00634"/>
    </source>
</evidence>
<sequence length="90" mass="9583">MAILHLKAKPGSRANQLLVSPDGTVTVRLHAPAQDGKANAALRAYLAEVFGTSKSRVELLSGQTAPFKKLALLDINDDELAAVLARHRLA</sequence>
<evidence type="ECO:0000256" key="1">
    <source>
        <dbReference type="ARBA" id="ARBA00010364"/>
    </source>
</evidence>